<proteinExistence type="predicted"/>
<sequence>MTSTTIKIDLRRLFGPVRDQGQRPTCLAFAMSDIHAALRGAWSPLSCEYIFFRAQQRSKRKPTEGATLPSMLEALRDDGQPHETGWEYLAQLPADLTQWEPPAGVTPLFKRAGEAGKDTVDAIIAELDQNRPVLALMRLSRSFDWVKADGIVDPGQNEQPEYLRRHAVIAVGHGEVGGQRAVLVRNSWGDGWGLGGYGWLTENFLKPRVFRLAILKEDLSAPGNSVAA</sequence>
<dbReference type="Pfam" id="PF00112">
    <property type="entry name" value="Peptidase_C1"/>
    <property type="match status" value="1"/>
</dbReference>
<gene>
    <name evidence="2" type="ORF">SAMN05444159_7459</name>
</gene>
<reference evidence="2 3" key="1">
    <citation type="submission" date="2016-11" db="EMBL/GenBank/DDBJ databases">
        <authorList>
            <person name="Jaros S."/>
            <person name="Januszkiewicz K."/>
            <person name="Wedrychowicz H."/>
        </authorList>
    </citation>
    <scope>NUCLEOTIDE SEQUENCE [LARGE SCALE GENOMIC DNA]</scope>
    <source>
        <strain evidence="2 3">GAS499</strain>
    </source>
</reference>
<evidence type="ECO:0000313" key="2">
    <source>
        <dbReference type="EMBL" id="SHM01734.1"/>
    </source>
</evidence>
<dbReference type="SMART" id="SM00645">
    <property type="entry name" value="Pept_C1"/>
    <property type="match status" value="1"/>
</dbReference>
<evidence type="ECO:0000259" key="1">
    <source>
        <dbReference type="SMART" id="SM00645"/>
    </source>
</evidence>
<keyword evidence="2" id="KW-0645">Protease</keyword>
<dbReference type="InterPro" id="IPR038765">
    <property type="entry name" value="Papain-like_cys_pep_sf"/>
</dbReference>
<dbReference type="GO" id="GO:0006508">
    <property type="term" value="P:proteolysis"/>
    <property type="evidence" value="ECO:0007669"/>
    <property type="project" value="UniProtKB-KW"/>
</dbReference>
<dbReference type="OrthoDB" id="5318987at2"/>
<accession>A0A1M7FCD2</accession>
<dbReference type="Gene3D" id="3.90.70.10">
    <property type="entry name" value="Cysteine proteinases"/>
    <property type="match status" value="1"/>
</dbReference>
<dbReference type="EMBL" id="LT670844">
    <property type="protein sequence ID" value="SHM01734.1"/>
    <property type="molecule type" value="Genomic_DNA"/>
</dbReference>
<dbReference type="SUPFAM" id="SSF54001">
    <property type="entry name" value="Cysteine proteinases"/>
    <property type="match status" value="1"/>
</dbReference>
<dbReference type="GO" id="GO:0008234">
    <property type="term" value="F:cysteine-type peptidase activity"/>
    <property type="evidence" value="ECO:0007669"/>
    <property type="project" value="InterPro"/>
</dbReference>
<organism evidence="2 3">
    <name type="scientific">Bradyrhizobium lablabi</name>
    <dbReference type="NCBI Taxonomy" id="722472"/>
    <lineage>
        <taxon>Bacteria</taxon>
        <taxon>Pseudomonadati</taxon>
        <taxon>Pseudomonadota</taxon>
        <taxon>Alphaproteobacteria</taxon>
        <taxon>Hyphomicrobiales</taxon>
        <taxon>Nitrobacteraceae</taxon>
        <taxon>Bradyrhizobium</taxon>
    </lineage>
</organism>
<feature type="domain" description="Peptidase C1A papain C-terminal" evidence="1">
    <location>
        <begin position="4"/>
        <end position="211"/>
    </location>
</feature>
<dbReference type="Proteomes" id="UP000189935">
    <property type="component" value="Chromosome I"/>
</dbReference>
<protein>
    <submittedName>
        <fullName evidence="2">Papain family cysteine protease</fullName>
    </submittedName>
</protein>
<name>A0A1M7FCD2_9BRAD</name>
<evidence type="ECO:0000313" key="3">
    <source>
        <dbReference type="Proteomes" id="UP000189935"/>
    </source>
</evidence>
<keyword evidence="2" id="KW-0378">Hydrolase</keyword>
<dbReference type="AlphaFoldDB" id="A0A1M7FCD2"/>
<dbReference type="RefSeq" id="WP_079544442.1">
    <property type="nucleotide sequence ID" value="NZ_LT670844.1"/>
</dbReference>
<dbReference type="InterPro" id="IPR000668">
    <property type="entry name" value="Peptidase_C1A_C"/>
</dbReference>